<keyword evidence="3" id="KW-1003">Cell membrane</keyword>
<dbReference type="GO" id="GO:0005275">
    <property type="term" value="F:amine transmembrane transporter activity"/>
    <property type="evidence" value="ECO:0007669"/>
    <property type="project" value="TreeGrafter"/>
</dbReference>
<feature type="transmembrane region" description="Helical" evidence="7">
    <location>
        <begin position="250"/>
        <end position="268"/>
    </location>
</feature>
<accession>Q11FB1</accession>
<comment type="subcellular location">
    <subcellularLocation>
        <location evidence="1 7">Cell membrane</location>
        <topology evidence="1 7">Multi-pass membrane protein</topology>
    </subcellularLocation>
</comment>
<dbReference type="eggNOG" id="COG4176">
    <property type="taxonomic scope" value="Bacteria"/>
</dbReference>
<comment type="similarity">
    <text evidence="7">Belongs to the binding-protein-dependent transport system permease family.</text>
</comment>
<dbReference type="Gene3D" id="1.10.3720.10">
    <property type="entry name" value="MetI-like"/>
    <property type="match status" value="1"/>
</dbReference>
<sequence>MLNADDLAVFPVDVWISDAVQWVALNLRPLFLAIKWPIESLLTLIDGAMHDAPFPLVVILFTALAYMLASRKIAIFTAIVLVLVAAMGVWDPAMTTLSLITTAIFFCALIGLPVGIWCARSDRAWSIVRPILDIMQTTPTFVYLVPVVMLFGVGTVPGQVAVVVAAVPPLIRFTNLGIRMVDREIVEAGIAFGASSRQLLWEIQIPMAIPTILGGLNQTVLTAMVMSVVVAMIGAEGLGLVVLQGIGRLDVGRAVIGGIAIVLLAMMLDRITQKMAEPKRATARSRWLAALNLDRLLSRNGSSETVASQSGTNA</sequence>
<dbReference type="GO" id="GO:0015226">
    <property type="term" value="F:carnitine transmembrane transporter activity"/>
    <property type="evidence" value="ECO:0007669"/>
    <property type="project" value="TreeGrafter"/>
</dbReference>
<feature type="domain" description="ABC transmembrane type-1" evidence="8">
    <location>
        <begin position="93"/>
        <end position="272"/>
    </location>
</feature>
<feature type="transmembrane region" description="Helical" evidence="7">
    <location>
        <begin position="52"/>
        <end position="68"/>
    </location>
</feature>
<evidence type="ECO:0000256" key="3">
    <source>
        <dbReference type="ARBA" id="ARBA00022475"/>
    </source>
</evidence>
<keyword evidence="6 7" id="KW-0472">Membrane</keyword>
<dbReference type="SUPFAM" id="SSF161098">
    <property type="entry name" value="MetI-like"/>
    <property type="match status" value="1"/>
</dbReference>
<dbReference type="CDD" id="cd06261">
    <property type="entry name" value="TM_PBP2"/>
    <property type="match status" value="1"/>
</dbReference>
<feature type="transmembrane region" description="Helical" evidence="7">
    <location>
        <begin position="73"/>
        <end position="90"/>
    </location>
</feature>
<organism evidence="9">
    <name type="scientific">Chelativorans sp. (strain BNC1)</name>
    <dbReference type="NCBI Taxonomy" id="266779"/>
    <lineage>
        <taxon>Bacteria</taxon>
        <taxon>Pseudomonadati</taxon>
        <taxon>Pseudomonadota</taxon>
        <taxon>Alphaproteobacteria</taxon>
        <taxon>Hyphomicrobiales</taxon>
        <taxon>Phyllobacteriaceae</taxon>
        <taxon>Chelativorans</taxon>
    </lineage>
</organism>
<dbReference type="OrthoDB" id="9815258at2"/>
<feature type="transmembrane region" description="Helical" evidence="7">
    <location>
        <begin position="140"/>
        <end position="167"/>
    </location>
</feature>
<feature type="transmembrane region" description="Helical" evidence="7">
    <location>
        <begin position="220"/>
        <end position="243"/>
    </location>
</feature>
<evidence type="ECO:0000256" key="1">
    <source>
        <dbReference type="ARBA" id="ARBA00004651"/>
    </source>
</evidence>
<proteinExistence type="inferred from homology"/>
<dbReference type="KEGG" id="mes:Meso_2530"/>
<dbReference type="PROSITE" id="PS50928">
    <property type="entry name" value="ABC_TM1"/>
    <property type="match status" value="1"/>
</dbReference>
<dbReference type="PANTHER" id="PTHR47737:SF1">
    <property type="entry name" value="GLYCINE BETAINE_PROLINE BETAINE TRANSPORT SYSTEM PERMEASE PROTEIN PROW"/>
    <property type="match status" value="1"/>
</dbReference>
<gene>
    <name evidence="9" type="ordered locus">Meso_2530</name>
</gene>
<dbReference type="AlphaFoldDB" id="Q11FB1"/>
<dbReference type="HOGENOM" id="CLU_028473_1_0_5"/>
<evidence type="ECO:0000256" key="2">
    <source>
        <dbReference type="ARBA" id="ARBA00022448"/>
    </source>
</evidence>
<name>Q11FB1_CHESB</name>
<dbReference type="FunFam" id="1.10.3720.10:FF:000001">
    <property type="entry name" value="Glycine betaine ABC transporter, permease"/>
    <property type="match status" value="1"/>
</dbReference>
<dbReference type="GO" id="GO:0031460">
    <property type="term" value="P:glycine betaine transport"/>
    <property type="evidence" value="ECO:0007669"/>
    <property type="project" value="UniProtKB-ARBA"/>
</dbReference>
<keyword evidence="5 7" id="KW-1133">Transmembrane helix</keyword>
<feature type="transmembrane region" description="Helical" evidence="7">
    <location>
        <begin position="96"/>
        <end position="119"/>
    </location>
</feature>
<keyword evidence="2 7" id="KW-0813">Transport</keyword>
<dbReference type="InterPro" id="IPR000515">
    <property type="entry name" value="MetI-like"/>
</dbReference>
<evidence type="ECO:0000256" key="5">
    <source>
        <dbReference type="ARBA" id="ARBA00022989"/>
    </source>
</evidence>
<dbReference type="STRING" id="266779.Meso_2530"/>
<keyword evidence="4 7" id="KW-0812">Transmembrane</keyword>
<evidence type="ECO:0000313" key="9">
    <source>
        <dbReference type="EMBL" id="ABG63914.1"/>
    </source>
</evidence>
<dbReference type="GO" id="GO:0015871">
    <property type="term" value="P:choline transport"/>
    <property type="evidence" value="ECO:0007669"/>
    <property type="project" value="TreeGrafter"/>
</dbReference>
<evidence type="ECO:0000259" key="8">
    <source>
        <dbReference type="PROSITE" id="PS50928"/>
    </source>
</evidence>
<dbReference type="GO" id="GO:0043190">
    <property type="term" value="C:ATP-binding cassette (ABC) transporter complex"/>
    <property type="evidence" value="ECO:0007669"/>
    <property type="project" value="TreeGrafter"/>
</dbReference>
<dbReference type="PANTHER" id="PTHR47737">
    <property type="entry name" value="GLYCINE BETAINE/PROLINE BETAINE TRANSPORT SYSTEM PERMEASE PROTEIN PROW"/>
    <property type="match status" value="1"/>
</dbReference>
<evidence type="ECO:0000256" key="7">
    <source>
        <dbReference type="RuleBase" id="RU363032"/>
    </source>
</evidence>
<evidence type="ECO:0000256" key="4">
    <source>
        <dbReference type="ARBA" id="ARBA00022692"/>
    </source>
</evidence>
<evidence type="ECO:0000256" key="6">
    <source>
        <dbReference type="ARBA" id="ARBA00023136"/>
    </source>
</evidence>
<protein>
    <submittedName>
        <fullName evidence="9">Binding-protein-dependent transport systems inner membrane component</fullName>
    </submittedName>
</protein>
<dbReference type="EMBL" id="CP000390">
    <property type="protein sequence ID" value="ABG63914.1"/>
    <property type="molecule type" value="Genomic_DNA"/>
</dbReference>
<dbReference type="Pfam" id="PF00528">
    <property type="entry name" value="BPD_transp_1"/>
    <property type="match status" value="1"/>
</dbReference>
<reference evidence="9" key="1">
    <citation type="submission" date="2006-06" db="EMBL/GenBank/DDBJ databases">
        <title>Complete sequence of chromosome of Chelativorans sp. BNC1.</title>
        <authorList>
            <consortium name="US DOE Joint Genome Institute"/>
            <person name="Copeland A."/>
            <person name="Lucas S."/>
            <person name="Lapidus A."/>
            <person name="Barry K."/>
            <person name="Detter J.C."/>
            <person name="Glavina del Rio T."/>
            <person name="Hammon N."/>
            <person name="Israni S."/>
            <person name="Dalin E."/>
            <person name="Tice H."/>
            <person name="Pitluck S."/>
            <person name="Chertkov O."/>
            <person name="Brettin T."/>
            <person name="Bruce D."/>
            <person name="Han C."/>
            <person name="Tapia R."/>
            <person name="Gilna P."/>
            <person name="Schmutz J."/>
            <person name="Larimer F."/>
            <person name="Land M."/>
            <person name="Hauser L."/>
            <person name="Kyrpides N."/>
            <person name="Mikhailova N."/>
            <person name="Richardson P."/>
        </authorList>
    </citation>
    <scope>NUCLEOTIDE SEQUENCE</scope>
    <source>
        <strain evidence="9">BNC1</strain>
    </source>
</reference>
<dbReference type="InterPro" id="IPR035906">
    <property type="entry name" value="MetI-like_sf"/>
</dbReference>